<gene>
    <name evidence="6" type="ORF">DBY38_08945</name>
</gene>
<comment type="caution">
    <text evidence="6">The sequence shown here is derived from an EMBL/GenBank/DDBJ whole genome shotgun (WGS) entry which is preliminary data.</text>
</comment>
<feature type="transmembrane region" description="Helical" evidence="5">
    <location>
        <begin position="182"/>
        <end position="202"/>
    </location>
</feature>
<evidence type="ECO:0000256" key="1">
    <source>
        <dbReference type="ARBA" id="ARBA00004141"/>
    </source>
</evidence>
<evidence type="ECO:0000313" key="7">
    <source>
        <dbReference type="Proteomes" id="UP000246114"/>
    </source>
</evidence>
<feature type="transmembrane region" description="Helical" evidence="5">
    <location>
        <begin position="377"/>
        <end position="397"/>
    </location>
</feature>
<dbReference type="PANTHER" id="PTHR43427">
    <property type="entry name" value="CHLORIDE CHANNEL PROTEIN CLC-E"/>
    <property type="match status" value="1"/>
</dbReference>
<dbReference type="Proteomes" id="UP000246114">
    <property type="component" value="Unassembled WGS sequence"/>
</dbReference>
<dbReference type="SUPFAM" id="SSF81340">
    <property type="entry name" value="Clc chloride channel"/>
    <property type="match status" value="1"/>
</dbReference>
<feature type="transmembrane region" description="Helical" evidence="5">
    <location>
        <begin position="55"/>
        <end position="74"/>
    </location>
</feature>
<comment type="subcellular location">
    <subcellularLocation>
        <location evidence="1">Membrane</location>
        <topology evidence="1">Multi-pass membrane protein</topology>
    </subcellularLocation>
</comment>
<feature type="transmembrane region" description="Helical" evidence="5">
    <location>
        <begin position="347"/>
        <end position="370"/>
    </location>
</feature>
<organism evidence="6 7">
    <name type="scientific">Clostridium cadaveris</name>
    <dbReference type="NCBI Taxonomy" id="1529"/>
    <lineage>
        <taxon>Bacteria</taxon>
        <taxon>Bacillati</taxon>
        <taxon>Bacillota</taxon>
        <taxon>Clostridia</taxon>
        <taxon>Eubacteriales</taxon>
        <taxon>Clostridiaceae</taxon>
        <taxon>Clostridium</taxon>
    </lineage>
</organism>
<keyword evidence="2 5" id="KW-0812">Transmembrane</keyword>
<dbReference type="InterPro" id="IPR014743">
    <property type="entry name" value="Cl-channel_core"/>
</dbReference>
<keyword evidence="4 5" id="KW-0472">Membrane</keyword>
<evidence type="ECO:0000256" key="2">
    <source>
        <dbReference type="ARBA" id="ARBA00022692"/>
    </source>
</evidence>
<feature type="transmembrane region" description="Helical" evidence="5">
    <location>
        <begin position="321"/>
        <end position="341"/>
    </location>
</feature>
<dbReference type="GO" id="GO:0016020">
    <property type="term" value="C:membrane"/>
    <property type="evidence" value="ECO:0007669"/>
    <property type="project" value="UniProtKB-SubCell"/>
</dbReference>
<feature type="transmembrane region" description="Helical" evidence="5">
    <location>
        <begin position="21"/>
        <end position="43"/>
    </location>
</feature>
<keyword evidence="3 5" id="KW-1133">Transmembrane helix</keyword>
<evidence type="ECO:0000256" key="4">
    <source>
        <dbReference type="ARBA" id="ARBA00023136"/>
    </source>
</evidence>
<dbReference type="GO" id="GO:0015108">
    <property type="term" value="F:chloride transmembrane transporter activity"/>
    <property type="evidence" value="ECO:0007669"/>
    <property type="project" value="InterPro"/>
</dbReference>
<name>A0A316M4R4_9CLOT</name>
<sequence length="418" mass="45180">MSFDLDHLRNIIHSIKIFFKWVFFSIIIGLIVGIFGTLFHYSIEIATKVRMDNPWIFWFLPVGGILIVFFYSISNMLDDKGTNLLFLSVRSDEKPSIKTAPLIFVATTLTHLFGGSSGREGAALQLGGSIACGIGQKLKLDDKDLNLVIMCGMSAGFSALFRTPLTAALFSIEVISIGVMHYSALVPCALASIIGYSISGFFKVSAPFFKITGIPVLDILPVIKVIFLASICALVSILFCHAMHVCNKSYKKYIKNPYLRIVAGGFIVIVLTLIVGSNDYLGAGMDIIENAINGDASTWAWLLKIIFTALTLGAGFKGGEIVPAFFVGATLGNIVSGLIGLNPSFGAAIGLIALFCGVTNCPITAFILGIEIFGAHGALFFMVASAVSYMLSGYYGLYSEQKIVYSKLKPEFIDKRSI</sequence>
<dbReference type="AlphaFoldDB" id="A0A316M4R4"/>
<accession>A0A316M4R4</accession>
<reference evidence="6 7" key="1">
    <citation type="submission" date="2018-03" db="EMBL/GenBank/DDBJ databases">
        <title>The uncultured portion of the human microbiome is neutrally assembled.</title>
        <authorList>
            <person name="Jeraldo P."/>
            <person name="Boardman L."/>
            <person name="White B.A."/>
            <person name="Nelson H."/>
            <person name="Goldenfeld N."/>
            <person name="Chia N."/>
        </authorList>
    </citation>
    <scope>NUCLEOTIDE SEQUENCE [LARGE SCALE GENOMIC DNA]</scope>
    <source>
        <strain evidence="6">CIM:MAG 903</strain>
    </source>
</reference>
<feature type="transmembrane region" description="Helical" evidence="5">
    <location>
        <begin position="222"/>
        <end position="246"/>
    </location>
</feature>
<feature type="transmembrane region" description="Helical" evidence="5">
    <location>
        <begin position="258"/>
        <end position="276"/>
    </location>
</feature>
<evidence type="ECO:0000256" key="3">
    <source>
        <dbReference type="ARBA" id="ARBA00022989"/>
    </source>
</evidence>
<dbReference type="InterPro" id="IPR050368">
    <property type="entry name" value="ClC-type_chloride_channel"/>
</dbReference>
<feature type="transmembrane region" description="Helical" evidence="5">
    <location>
        <begin position="147"/>
        <end position="170"/>
    </location>
</feature>
<dbReference type="Pfam" id="PF00654">
    <property type="entry name" value="Voltage_CLC"/>
    <property type="match status" value="1"/>
</dbReference>
<feature type="transmembrane region" description="Helical" evidence="5">
    <location>
        <begin position="296"/>
        <end position="314"/>
    </location>
</feature>
<dbReference type="InterPro" id="IPR001807">
    <property type="entry name" value="ClC"/>
</dbReference>
<protein>
    <submittedName>
        <fullName evidence="6">Chloride channel protein</fullName>
    </submittedName>
</protein>
<proteinExistence type="predicted"/>
<dbReference type="PANTHER" id="PTHR43427:SF12">
    <property type="entry name" value="CHLORIDE TRANSPORTER"/>
    <property type="match status" value="1"/>
</dbReference>
<dbReference type="Gene3D" id="1.10.3080.10">
    <property type="entry name" value="Clc chloride channel"/>
    <property type="match status" value="1"/>
</dbReference>
<evidence type="ECO:0000313" key="6">
    <source>
        <dbReference type="EMBL" id="PWL52991.1"/>
    </source>
</evidence>
<dbReference type="EMBL" id="QAMZ01000043">
    <property type="protein sequence ID" value="PWL52991.1"/>
    <property type="molecule type" value="Genomic_DNA"/>
</dbReference>
<evidence type="ECO:0000256" key="5">
    <source>
        <dbReference type="SAM" id="Phobius"/>
    </source>
</evidence>